<dbReference type="Proteomes" id="UP000000595">
    <property type="component" value="Chromosome"/>
</dbReference>
<sequence length="432" mass="47482">MVLYNQYEITGTNMMTNIKKIPLAFGNGFSELSIPEKNFSSIILPSEPEEREDGALLIKKALENPVKSRRLSEIVNSDSKISIIVSDVTRPTPTAKILPPLLEELYLCGAKDENITIVFALGLHRQQTEEESKKLVGEDIYKKIRCIQHDTSRCRRIGVTSRGTPIEVFEEVLDADFVIGTGGIEFHYYAGYSGGAKSILPGVSSEESVLTNHKMMIEENAVSGRVDSPVRRDMEEAAEAFGLKFILNVILDSKKGIVAAVAGDFIAAHRKGVEFVDAMYKAPVEPADAVVVSCGGYPKDINLYQANKALDNATQAVKEGGSIILVAECEEGIGNQVYECWNMQCKNPDDAIERFKHCFEFGGHKSAIVAIAAKKFRLYLVSKLPEEKARDAFFIPMGSVQEALSAVLSDNPEAKIHVMPHGGQTLPVRKEN</sequence>
<dbReference type="InterPro" id="IPR047926">
    <property type="entry name" value="Ni_dep_LarA"/>
</dbReference>
<dbReference type="Pfam" id="PF21113">
    <property type="entry name" value="LarA_C"/>
    <property type="match status" value="1"/>
</dbReference>
<dbReference type="HOGENOM" id="CLU_050189_0_0_2"/>
<evidence type="ECO:0000313" key="3">
    <source>
        <dbReference type="EMBL" id="AAM31999.1"/>
    </source>
</evidence>
<dbReference type="PATRIC" id="fig|192952.21.peg.2638"/>
<dbReference type="InterPro" id="IPR048520">
    <property type="entry name" value="LarA_C"/>
</dbReference>
<dbReference type="PANTHER" id="PTHR33171:SF17">
    <property type="entry name" value="LARA-LIKE N-TERMINAL DOMAIN-CONTAINING PROTEIN"/>
    <property type="match status" value="1"/>
</dbReference>
<dbReference type="Gene3D" id="3.90.226.30">
    <property type="match status" value="1"/>
</dbReference>
<protein>
    <submittedName>
        <fullName evidence="3">Transcriptional regulator</fullName>
    </submittedName>
</protein>
<dbReference type="InterPro" id="IPR018657">
    <property type="entry name" value="LarA-like_N"/>
</dbReference>
<dbReference type="NCBIfam" id="NF033504">
    <property type="entry name" value="Ni_dep_LarA"/>
    <property type="match status" value="1"/>
</dbReference>
<evidence type="ECO:0000313" key="4">
    <source>
        <dbReference type="Proteomes" id="UP000000595"/>
    </source>
</evidence>
<dbReference type="GO" id="GO:0050043">
    <property type="term" value="F:lactate racemase activity"/>
    <property type="evidence" value="ECO:0007669"/>
    <property type="project" value="InterPro"/>
</dbReference>
<organism evidence="3 4">
    <name type="scientific">Methanosarcina mazei (strain ATCC BAA-159 / DSM 3647 / Goe1 / Go1 / JCM 11833 / OCM 88)</name>
    <name type="common">Methanosarcina frisia</name>
    <dbReference type="NCBI Taxonomy" id="192952"/>
    <lineage>
        <taxon>Archaea</taxon>
        <taxon>Methanobacteriati</taxon>
        <taxon>Methanobacteriota</taxon>
        <taxon>Stenosarchaea group</taxon>
        <taxon>Methanomicrobia</taxon>
        <taxon>Methanosarcinales</taxon>
        <taxon>Methanosarcinaceae</taxon>
        <taxon>Methanosarcina</taxon>
    </lineage>
</organism>
<dbReference type="PANTHER" id="PTHR33171">
    <property type="entry name" value="LAR_N DOMAIN-CONTAINING PROTEIN"/>
    <property type="match status" value="1"/>
</dbReference>
<dbReference type="AlphaFoldDB" id="Q8PUM9"/>
<dbReference type="InterPro" id="IPR043166">
    <property type="entry name" value="LarA-like_C"/>
</dbReference>
<name>Q8PUM9_METMA</name>
<gene>
    <name evidence="3" type="ordered locus">MM_2303</name>
</gene>
<reference evidence="3 4" key="1">
    <citation type="journal article" date="2002" name="J. Mol. Microbiol. Biotechnol.">
        <title>The genome of Methanosarcina mazei: evidence for lateral gene transfer between Bacteria and Archaea.</title>
        <authorList>
            <person name="Deppenmeier U."/>
            <person name="Johann A."/>
            <person name="Hartsch T."/>
            <person name="Merkl R."/>
            <person name="Schmitz R.A."/>
            <person name="Martinez-Arias R."/>
            <person name="Henne A."/>
            <person name="Wiezer A."/>
            <person name="Baumer S."/>
            <person name="Jacobi C."/>
            <person name="Bruggemann H."/>
            <person name="Lienard T."/>
            <person name="Christmann A."/>
            <person name="Bomeke M."/>
            <person name="Steckel S."/>
            <person name="Bhattacharyya A."/>
            <person name="Lykidis A."/>
            <person name="Overbeek R."/>
            <person name="Klenk H.P."/>
            <person name="Gunsalus R.P."/>
            <person name="Fritz H.J."/>
            <person name="Gottschalk G."/>
        </authorList>
    </citation>
    <scope>NUCLEOTIDE SEQUENCE [LARGE SCALE GENOMIC DNA]</scope>
    <source>
        <strain evidence="4">ATCC BAA-159 / DSM 3647 / Goe1 / Go1 / JCM 11833 / OCM 88</strain>
    </source>
</reference>
<feature type="domain" description="LarA-like N-terminal" evidence="1">
    <location>
        <begin position="25"/>
        <end position="222"/>
    </location>
</feature>
<evidence type="ECO:0000259" key="2">
    <source>
        <dbReference type="Pfam" id="PF21113"/>
    </source>
</evidence>
<dbReference type="Gene3D" id="3.40.50.11440">
    <property type="match status" value="1"/>
</dbReference>
<dbReference type="InterPro" id="IPR048068">
    <property type="entry name" value="LarA-like"/>
</dbReference>
<evidence type="ECO:0000259" key="1">
    <source>
        <dbReference type="Pfam" id="PF09861"/>
    </source>
</evidence>
<dbReference type="KEGG" id="mma:MM_2303"/>
<accession>Q8PUM9</accession>
<dbReference type="eggNOG" id="arCOG02046">
    <property type="taxonomic scope" value="Archaea"/>
</dbReference>
<dbReference type="EMBL" id="AE008384">
    <property type="protein sequence ID" value="AAM31999.1"/>
    <property type="molecule type" value="Genomic_DNA"/>
</dbReference>
<dbReference type="Pfam" id="PF09861">
    <property type="entry name" value="Lar_N"/>
    <property type="match status" value="1"/>
</dbReference>
<feature type="domain" description="Lactate racemase C-terminal" evidence="2">
    <location>
        <begin position="285"/>
        <end position="422"/>
    </location>
</feature>
<proteinExistence type="predicted"/>